<proteinExistence type="predicted"/>
<dbReference type="PANTHER" id="PTHR37804:SF1">
    <property type="entry name" value="CDAA REGULATORY PROTEIN CDAR"/>
    <property type="match status" value="1"/>
</dbReference>
<organism evidence="2 3">
    <name type="scientific">Anaerocolumna sedimenticola</name>
    <dbReference type="NCBI Taxonomy" id="2696063"/>
    <lineage>
        <taxon>Bacteria</taxon>
        <taxon>Bacillati</taxon>
        <taxon>Bacillota</taxon>
        <taxon>Clostridia</taxon>
        <taxon>Lachnospirales</taxon>
        <taxon>Lachnospiraceae</taxon>
        <taxon>Anaerocolumna</taxon>
    </lineage>
</organism>
<evidence type="ECO:0000313" key="3">
    <source>
        <dbReference type="Proteomes" id="UP000464314"/>
    </source>
</evidence>
<reference evidence="2 3" key="1">
    <citation type="submission" date="2020-01" db="EMBL/GenBank/DDBJ databases">
        <title>Genome analysis of Anaerocolumna sp. CBA3638.</title>
        <authorList>
            <person name="Kim J."/>
            <person name="Roh S.W."/>
        </authorList>
    </citation>
    <scope>NUCLEOTIDE SEQUENCE [LARGE SCALE GENOMIC DNA]</scope>
    <source>
        <strain evidence="2 3">CBA3638</strain>
    </source>
</reference>
<sequence>MKKRLTRNLGLKILSLLMAFLVWVVILNVDDPVTTDSFYDIPVTKINENALAQKDKVYDVISGDTVDVKVKGKRSIIESLKESDFQAVADLSELSIVNAVPIDVTIPKYGDSVEIIKENYTMQVSLENLETKQFRIDVVTTGDVSEGYYIKEKTASPNIIQVSGAESVINKIKDVVVEVNVGSARESFKKTGVVPKVYDKNGTLMDSGKMKLSYEAVDVSVDLLKTKTVNLFIDLKGTPYPGYKYGKPDFEPRQVVIAGEQSELDKVQYIMGEYNIDNQRTDIEDEVNIADFIKNDVILIDENKTAVINVKVEKLKSIDISYNSNEIEFRNLPVGLAAVLNETNAIQVEVMGEEDILSNINKYNLKPYIDLADTEIGTKLFNLEFSPPDSGLTISNTSVRVTITEAAG</sequence>
<dbReference type="Gene3D" id="2.170.120.40">
    <property type="entry name" value="YbbR-like domain"/>
    <property type="match status" value="2"/>
</dbReference>
<dbReference type="InterPro" id="IPR012505">
    <property type="entry name" value="YbbR"/>
</dbReference>
<evidence type="ECO:0008006" key="4">
    <source>
        <dbReference type="Google" id="ProtNLM"/>
    </source>
</evidence>
<dbReference type="EMBL" id="CP048000">
    <property type="protein sequence ID" value="QHQ59712.1"/>
    <property type="molecule type" value="Genomic_DNA"/>
</dbReference>
<dbReference type="Gene3D" id="2.170.120.30">
    <property type="match status" value="2"/>
</dbReference>
<dbReference type="KEGG" id="anr:Ana3638_01965"/>
<accession>A0A6P1THZ9</accession>
<keyword evidence="1" id="KW-1133">Transmembrane helix</keyword>
<dbReference type="Pfam" id="PF07949">
    <property type="entry name" value="YbbR"/>
    <property type="match status" value="3"/>
</dbReference>
<evidence type="ECO:0000256" key="1">
    <source>
        <dbReference type="SAM" id="Phobius"/>
    </source>
</evidence>
<keyword evidence="3" id="KW-1185">Reference proteome</keyword>
<feature type="transmembrane region" description="Helical" evidence="1">
    <location>
        <begin position="9"/>
        <end position="29"/>
    </location>
</feature>
<name>A0A6P1THZ9_9FIRM</name>
<dbReference type="InterPro" id="IPR053154">
    <property type="entry name" value="c-di-AMP_regulator"/>
</dbReference>
<keyword evidence="1" id="KW-0472">Membrane</keyword>
<evidence type="ECO:0000313" key="2">
    <source>
        <dbReference type="EMBL" id="QHQ59712.1"/>
    </source>
</evidence>
<dbReference type="AlphaFoldDB" id="A0A6P1THZ9"/>
<keyword evidence="1" id="KW-0812">Transmembrane</keyword>
<dbReference type="RefSeq" id="WP_161836544.1">
    <property type="nucleotide sequence ID" value="NZ_CP048000.1"/>
</dbReference>
<dbReference type="Proteomes" id="UP000464314">
    <property type="component" value="Chromosome"/>
</dbReference>
<protein>
    <recommendedName>
        <fullName evidence="4">YbbR domain-containing protein</fullName>
    </recommendedName>
</protein>
<dbReference type="PANTHER" id="PTHR37804">
    <property type="entry name" value="CDAA REGULATORY PROTEIN CDAR"/>
    <property type="match status" value="1"/>
</dbReference>
<gene>
    <name evidence="2" type="ORF">Ana3638_01965</name>
</gene>